<protein>
    <submittedName>
        <fullName evidence="1">Uncharacterized protein</fullName>
    </submittedName>
</protein>
<dbReference type="AlphaFoldDB" id="A0A0F9RW87"/>
<accession>A0A0F9RW87</accession>
<dbReference type="EMBL" id="LAZR01003145">
    <property type="protein sequence ID" value="KKN21468.1"/>
    <property type="molecule type" value="Genomic_DNA"/>
</dbReference>
<name>A0A0F9RW87_9ZZZZ</name>
<evidence type="ECO:0000313" key="1">
    <source>
        <dbReference type="EMBL" id="KKN21468.1"/>
    </source>
</evidence>
<comment type="caution">
    <text evidence="1">The sequence shown here is derived from an EMBL/GenBank/DDBJ whole genome shotgun (WGS) entry which is preliminary data.</text>
</comment>
<organism evidence="1">
    <name type="scientific">marine sediment metagenome</name>
    <dbReference type="NCBI Taxonomy" id="412755"/>
    <lineage>
        <taxon>unclassified sequences</taxon>
        <taxon>metagenomes</taxon>
        <taxon>ecological metagenomes</taxon>
    </lineage>
</organism>
<gene>
    <name evidence="1" type="ORF">LCGC14_0924950</name>
</gene>
<reference evidence="1" key="1">
    <citation type="journal article" date="2015" name="Nature">
        <title>Complex archaea that bridge the gap between prokaryotes and eukaryotes.</title>
        <authorList>
            <person name="Spang A."/>
            <person name="Saw J.H."/>
            <person name="Jorgensen S.L."/>
            <person name="Zaremba-Niedzwiedzka K."/>
            <person name="Martijn J."/>
            <person name="Lind A.E."/>
            <person name="van Eijk R."/>
            <person name="Schleper C."/>
            <person name="Guy L."/>
            <person name="Ettema T.J."/>
        </authorList>
    </citation>
    <scope>NUCLEOTIDE SEQUENCE</scope>
</reference>
<proteinExistence type="predicted"/>
<sequence length="95" mass="10969">MNFKSKSKVINYHPSEEHQEKGEILIDVILLGGLNRESMKDFRNNHIVLVVEGRVILPKNIMKNHPKEIDFANFINDFLNNQPKEIISAVNDLKS</sequence>